<dbReference type="RefSeq" id="WP_307274473.1">
    <property type="nucleotide sequence ID" value="NZ_JAUSVX010000006.1"/>
</dbReference>
<accession>A0ABU0J862</accession>
<comment type="caution">
    <text evidence="1">The sequence shown here is derived from an EMBL/GenBank/DDBJ whole genome shotgun (WGS) entry which is preliminary data.</text>
</comment>
<keyword evidence="2" id="KW-1185">Reference proteome</keyword>
<proteinExistence type="predicted"/>
<dbReference type="EMBL" id="JAUSVX010000006">
    <property type="protein sequence ID" value="MDQ0470470.1"/>
    <property type="molecule type" value="Genomic_DNA"/>
</dbReference>
<sequence length="58" mass="6622">MPPVLATVATVAAAIVVVSVLRREWQRVNRELDAVPVRVKDTHTLRRDPVTGEWRPHR</sequence>
<evidence type="ECO:0008006" key="3">
    <source>
        <dbReference type="Google" id="ProtNLM"/>
    </source>
</evidence>
<name>A0ABU0J862_9HYPH</name>
<gene>
    <name evidence="1" type="ORF">QO011_003489</name>
</gene>
<evidence type="ECO:0000313" key="2">
    <source>
        <dbReference type="Proteomes" id="UP001242480"/>
    </source>
</evidence>
<reference evidence="1 2" key="1">
    <citation type="submission" date="2023-07" db="EMBL/GenBank/DDBJ databases">
        <title>Genomic Encyclopedia of Type Strains, Phase IV (KMG-IV): sequencing the most valuable type-strain genomes for metagenomic binning, comparative biology and taxonomic classification.</title>
        <authorList>
            <person name="Goeker M."/>
        </authorList>
    </citation>
    <scope>NUCLEOTIDE SEQUENCE [LARGE SCALE GENOMIC DNA]</scope>
    <source>
        <strain evidence="1 2">DSM 19619</strain>
    </source>
</reference>
<dbReference type="Proteomes" id="UP001242480">
    <property type="component" value="Unassembled WGS sequence"/>
</dbReference>
<protein>
    <recommendedName>
        <fullName evidence="3">Secreted protein</fullName>
    </recommendedName>
</protein>
<organism evidence="1 2">
    <name type="scientific">Labrys wisconsinensis</name>
    <dbReference type="NCBI Taxonomy" id="425677"/>
    <lineage>
        <taxon>Bacteria</taxon>
        <taxon>Pseudomonadati</taxon>
        <taxon>Pseudomonadota</taxon>
        <taxon>Alphaproteobacteria</taxon>
        <taxon>Hyphomicrobiales</taxon>
        <taxon>Xanthobacteraceae</taxon>
        <taxon>Labrys</taxon>
    </lineage>
</organism>
<evidence type="ECO:0000313" key="1">
    <source>
        <dbReference type="EMBL" id="MDQ0470470.1"/>
    </source>
</evidence>